<dbReference type="SUPFAM" id="SSF53098">
    <property type="entry name" value="Ribonuclease H-like"/>
    <property type="match status" value="1"/>
</dbReference>
<accession>A0AAP0PR85</accession>
<dbReference type="InterPro" id="IPR036855">
    <property type="entry name" value="Znf_CCCH_sf"/>
</dbReference>
<evidence type="ECO:0000256" key="3">
    <source>
        <dbReference type="ARBA" id="ARBA00022771"/>
    </source>
</evidence>
<feature type="zinc finger region" description="C3H1-type" evidence="6">
    <location>
        <begin position="1047"/>
        <end position="1075"/>
    </location>
</feature>
<feature type="domain" description="PAZ" evidence="9">
    <location>
        <begin position="248"/>
        <end position="365"/>
    </location>
</feature>
<dbReference type="InterPro" id="IPR032473">
    <property type="entry name" value="Argonaute_Mid_dom"/>
</dbReference>
<evidence type="ECO:0000313" key="12">
    <source>
        <dbReference type="Proteomes" id="UP001420932"/>
    </source>
</evidence>
<dbReference type="SUPFAM" id="SSF101690">
    <property type="entry name" value="PAZ domain"/>
    <property type="match status" value="1"/>
</dbReference>
<protein>
    <submittedName>
        <fullName evidence="11">Uncharacterized protein</fullName>
    </submittedName>
</protein>
<feature type="domain" description="Piwi" evidence="10">
    <location>
        <begin position="531"/>
        <end position="869"/>
    </location>
</feature>
<dbReference type="Gene3D" id="4.10.1000.10">
    <property type="entry name" value="Zinc finger, CCCH-type"/>
    <property type="match status" value="2"/>
</dbReference>
<dbReference type="PROSITE" id="PS50103">
    <property type="entry name" value="ZF_C3H1"/>
    <property type="match status" value="4"/>
</dbReference>
<evidence type="ECO:0000256" key="4">
    <source>
        <dbReference type="ARBA" id="ARBA00022833"/>
    </source>
</evidence>
<evidence type="ECO:0000259" key="8">
    <source>
        <dbReference type="PROSITE" id="PS50103"/>
    </source>
</evidence>
<keyword evidence="4 6" id="KW-0862">Zinc</keyword>
<dbReference type="FunFam" id="2.170.260.10:FF:000008">
    <property type="entry name" value="Protein argonaute 7"/>
    <property type="match status" value="1"/>
</dbReference>
<dbReference type="GO" id="GO:0031047">
    <property type="term" value="P:regulatory ncRNA-mediated gene silencing"/>
    <property type="evidence" value="ECO:0007669"/>
    <property type="project" value="UniProtKB-KW"/>
</dbReference>
<dbReference type="InterPro" id="IPR003165">
    <property type="entry name" value="Piwi"/>
</dbReference>
<feature type="compositionally biased region" description="Basic and acidic residues" evidence="7">
    <location>
        <begin position="1"/>
        <end position="10"/>
    </location>
</feature>
<dbReference type="Pfam" id="PF16487">
    <property type="entry name" value="ArgoMid"/>
    <property type="match status" value="1"/>
</dbReference>
<feature type="domain" description="C3H1-type" evidence="8">
    <location>
        <begin position="1265"/>
        <end position="1293"/>
    </location>
</feature>
<feature type="domain" description="C3H1-type" evidence="8">
    <location>
        <begin position="1092"/>
        <end position="1120"/>
    </location>
</feature>
<dbReference type="Proteomes" id="UP001420932">
    <property type="component" value="Unassembled WGS sequence"/>
</dbReference>
<comment type="caution">
    <text evidence="11">The sequence shown here is derived from an EMBL/GenBank/DDBJ whole genome shotgun (WGS) entry which is preliminary data.</text>
</comment>
<feature type="domain" description="C3H1-type" evidence="8">
    <location>
        <begin position="1047"/>
        <end position="1075"/>
    </location>
</feature>
<keyword evidence="3 6" id="KW-0863">Zinc-finger</keyword>
<dbReference type="Gene3D" id="2.170.260.10">
    <property type="entry name" value="paz domain"/>
    <property type="match status" value="1"/>
</dbReference>
<dbReference type="InterPro" id="IPR032472">
    <property type="entry name" value="ArgoL2"/>
</dbReference>
<reference evidence="11 12" key="1">
    <citation type="submission" date="2024-01" db="EMBL/GenBank/DDBJ databases">
        <title>Genome assemblies of Stephania.</title>
        <authorList>
            <person name="Yang L."/>
        </authorList>
    </citation>
    <scope>NUCLEOTIDE SEQUENCE [LARGE SCALE GENOMIC DNA]</scope>
    <source>
        <strain evidence="11">YNDBR</strain>
        <tissue evidence="11">Leaf</tissue>
    </source>
</reference>
<dbReference type="InterPro" id="IPR032474">
    <property type="entry name" value="Argonaute_N"/>
</dbReference>
<dbReference type="Gene3D" id="3.40.50.2300">
    <property type="match status" value="1"/>
</dbReference>
<dbReference type="InterPro" id="IPR045246">
    <property type="entry name" value="Piwi_ago-like"/>
</dbReference>
<dbReference type="SMART" id="SM00950">
    <property type="entry name" value="Piwi"/>
    <property type="match status" value="1"/>
</dbReference>
<organism evidence="11 12">
    <name type="scientific">Stephania yunnanensis</name>
    <dbReference type="NCBI Taxonomy" id="152371"/>
    <lineage>
        <taxon>Eukaryota</taxon>
        <taxon>Viridiplantae</taxon>
        <taxon>Streptophyta</taxon>
        <taxon>Embryophyta</taxon>
        <taxon>Tracheophyta</taxon>
        <taxon>Spermatophyta</taxon>
        <taxon>Magnoliopsida</taxon>
        <taxon>Ranunculales</taxon>
        <taxon>Menispermaceae</taxon>
        <taxon>Menispermoideae</taxon>
        <taxon>Cissampelideae</taxon>
        <taxon>Stephania</taxon>
    </lineage>
</organism>
<dbReference type="Pfam" id="PF02171">
    <property type="entry name" value="Piwi"/>
    <property type="match status" value="1"/>
</dbReference>
<evidence type="ECO:0000256" key="6">
    <source>
        <dbReference type="PROSITE-ProRule" id="PRU00723"/>
    </source>
</evidence>
<evidence type="ECO:0000256" key="7">
    <source>
        <dbReference type="SAM" id="MobiDB-lite"/>
    </source>
</evidence>
<dbReference type="CDD" id="cd02846">
    <property type="entry name" value="PAZ_argonaute_like"/>
    <property type="match status" value="1"/>
</dbReference>
<dbReference type="CDD" id="cd04657">
    <property type="entry name" value="Piwi_ago-like"/>
    <property type="match status" value="1"/>
</dbReference>
<proteinExistence type="inferred from homology"/>
<keyword evidence="2 6" id="KW-0479">Metal-binding</keyword>
<feature type="compositionally biased region" description="Polar residues" evidence="7">
    <location>
        <begin position="1358"/>
        <end position="1381"/>
    </location>
</feature>
<feature type="zinc finger region" description="C3H1-type" evidence="6">
    <location>
        <begin position="1220"/>
        <end position="1248"/>
    </location>
</feature>
<dbReference type="EMBL" id="JBBNAF010000004">
    <property type="protein sequence ID" value="KAK9151540.1"/>
    <property type="molecule type" value="Genomic_DNA"/>
</dbReference>
<keyword evidence="5" id="KW-0943">RNA-mediated gene silencing</keyword>
<feature type="compositionally biased region" description="Polar residues" evidence="7">
    <location>
        <begin position="16"/>
        <end position="27"/>
    </location>
</feature>
<sequence>MANDVMEQKEGAIQVHSPTPSPSVKVSQETVEFSKRAPITREGYGQDGKHISLLGNLFKVSIKALDGTFYQYNVSITIGDNQVVEGKDIGRKVMDKLYETYSSLIAGKHFAYDGEKSLYTVGPLPQNKLEFAVVLEGSYAKRDGSPGRANGKRTKHSSLAKTFNVEISFAAKFPMKSIALALKGNDASKIDDSLRVLDIILRQHAAKRGCLLVRQSFFHDDVRNFVDLSGGVTACRDVSSTIILTPGPVLNFLLANQNVRNPHQIDWGRAKKMLKNLIVKATHRNMEFKIIGLSENSCDEQFFTLKVKNGGGTSDEDQTIQTTVYEYFTKHRNVHLTYSASMPCLDVGKPKRPNYLPLELCSLVSLQRYKKALSTMQRSSLVEKSRQKPRERIQIAVRNNCYEDDPMLKECGISIEKSLTQVDGRVLDAPTLKVGNNQDCVPSNGRWNFRNQRLLAPKKIQGWAVVNFSARCDTSYLCRELINSGRNKGIDIDRPYAIIDEDPQFRRSSPMMRVEKMFEMLISKLRVRPDFLLCVLPERKNCDIYGPWKMKNLHEMGIVTQCISPVKINDQYLTNVLLKINSKLGGMNSLLAVEHVPGIPLIKETPTMILGMDVSHGSPGQSDVPSIAAVGHKALVVGSRSWPLISRYRASVRTQSPKVEMIDSLYKPQADGEDSGIMRELLIDFYQTSQHRKPTQIIIFRIIAKASLVRWMRHHLAKARLGEVVALVDSTPVGAFQQMGETWLPKFTVVVAQKNHHTKLFLANGSNNVPPGTVVDTKVVHPRNYDFYICAHAGMLGTSRPVHYHVLLNEIGFSPDELQKLVHDLSYVYQRSTSAVSLGKFCLLNAITIKVAPICYAHLAAQQVSQFIKFGDSSDSSSGGGFTSAGDIIYPELPRLHENVRSSIFRGVSVDCSGVLCDRRVGVDFVDQLRLLVVVLRLVVGPEGFGFGFGLRCVVDLCFGCYQCRITGSFRAMESLLLRTPPPRTSKGMWNLKIQTQDGQDGVAARVNSPYPDRPGEIRFGFSFVLNAVRGINAGYGASYRVELPERVGEPDCQYFLKTGVCKFGAACKFHHPRDKQIATQISLNMLGLPMRQDEKSCPYYMRTWSCKFGVACKFHHPQPAAAVGTILPVPGATAYGSTGSSIAPASSVPYVAGLPAWSLPRVPSIPGPFMPNSQAYMPVVLSPSQGILPSQRWSAYTPENGSSGLGSLQSSSIQLYPDRPEQPECQYYMKTGSCKFGSACKYHHPKERPLSTENSFGQFGLPLRPGQAVCSYYSMHGQCKYGTMCKYDHPLPYYNYCMSLSAPDPILFFNQKKSPTSRSPEASPSKSLNSPNRTKSEERDTKDESPDKNAPKAASQEAASSTLDENETPTSLNTSQENSN</sequence>
<keyword evidence="12" id="KW-1185">Reference proteome</keyword>
<dbReference type="Pfam" id="PF16486">
    <property type="entry name" value="ArgoN"/>
    <property type="match status" value="1"/>
</dbReference>
<dbReference type="SMART" id="SM00949">
    <property type="entry name" value="PAZ"/>
    <property type="match status" value="1"/>
</dbReference>
<feature type="zinc finger region" description="C3H1-type" evidence="6">
    <location>
        <begin position="1092"/>
        <end position="1120"/>
    </location>
</feature>
<dbReference type="InterPro" id="IPR036397">
    <property type="entry name" value="RNaseH_sf"/>
</dbReference>
<dbReference type="InterPro" id="IPR003100">
    <property type="entry name" value="PAZ_dom"/>
</dbReference>
<dbReference type="InterPro" id="IPR000571">
    <property type="entry name" value="Znf_CCCH"/>
</dbReference>
<dbReference type="InterPro" id="IPR012337">
    <property type="entry name" value="RNaseH-like_sf"/>
</dbReference>
<dbReference type="InterPro" id="IPR036085">
    <property type="entry name" value="PAZ_dom_sf"/>
</dbReference>
<dbReference type="SMART" id="SM00356">
    <property type="entry name" value="ZnF_C3H1"/>
    <property type="match status" value="4"/>
</dbReference>
<feature type="compositionally biased region" description="Polar residues" evidence="7">
    <location>
        <begin position="1312"/>
        <end position="1334"/>
    </location>
</feature>
<evidence type="ECO:0000259" key="9">
    <source>
        <dbReference type="PROSITE" id="PS50821"/>
    </source>
</evidence>
<evidence type="ECO:0000313" key="11">
    <source>
        <dbReference type="EMBL" id="KAK9151540.1"/>
    </source>
</evidence>
<feature type="zinc finger region" description="C3H1-type" evidence="6">
    <location>
        <begin position="1265"/>
        <end position="1293"/>
    </location>
</feature>
<evidence type="ECO:0000259" key="10">
    <source>
        <dbReference type="PROSITE" id="PS50822"/>
    </source>
</evidence>
<dbReference type="Pfam" id="PF00642">
    <property type="entry name" value="zf-CCCH"/>
    <property type="match status" value="4"/>
</dbReference>
<dbReference type="PANTHER" id="PTHR22891">
    <property type="entry name" value="EUKARYOTIC TRANSLATION INITIATION FACTOR 2C"/>
    <property type="match status" value="1"/>
</dbReference>
<evidence type="ECO:0000256" key="5">
    <source>
        <dbReference type="ARBA" id="ARBA00023158"/>
    </source>
</evidence>
<dbReference type="GO" id="GO:0003723">
    <property type="term" value="F:RNA binding"/>
    <property type="evidence" value="ECO:0007669"/>
    <property type="project" value="InterPro"/>
</dbReference>
<evidence type="ECO:0000256" key="1">
    <source>
        <dbReference type="ARBA" id="ARBA00008201"/>
    </source>
</evidence>
<dbReference type="Pfam" id="PF16488">
    <property type="entry name" value="ArgoL2"/>
    <property type="match status" value="1"/>
</dbReference>
<dbReference type="Gene3D" id="3.30.420.10">
    <property type="entry name" value="Ribonuclease H-like superfamily/Ribonuclease H"/>
    <property type="match status" value="1"/>
</dbReference>
<dbReference type="Pfam" id="PF02170">
    <property type="entry name" value="PAZ"/>
    <property type="match status" value="1"/>
</dbReference>
<dbReference type="SUPFAM" id="SSF90229">
    <property type="entry name" value="CCCH zinc finger"/>
    <property type="match status" value="3"/>
</dbReference>
<dbReference type="PROSITE" id="PS50821">
    <property type="entry name" value="PAZ"/>
    <property type="match status" value="1"/>
</dbReference>
<dbReference type="GO" id="GO:0008270">
    <property type="term" value="F:zinc ion binding"/>
    <property type="evidence" value="ECO:0007669"/>
    <property type="project" value="UniProtKB-KW"/>
</dbReference>
<gene>
    <name evidence="11" type="ORF">Syun_009849</name>
</gene>
<feature type="region of interest" description="Disordered" evidence="7">
    <location>
        <begin position="1312"/>
        <end position="1381"/>
    </location>
</feature>
<dbReference type="PROSITE" id="PS50822">
    <property type="entry name" value="PIWI"/>
    <property type="match status" value="1"/>
</dbReference>
<comment type="similarity">
    <text evidence="1">Belongs to the argonaute family. Ago subfamily.</text>
</comment>
<name>A0AAP0PR85_9MAGN</name>
<feature type="domain" description="C3H1-type" evidence="8">
    <location>
        <begin position="1220"/>
        <end position="1248"/>
    </location>
</feature>
<evidence type="ECO:0000256" key="2">
    <source>
        <dbReference type="ARBA" id="ARBA00022723"/>
    </source>
</evidence>
<feature type="compositionally biased region" description="Basic and acidic residues" evidence="7">
    <location>
        <begin position="1335"/>
        <end position="1351"/>
    </location>
</feature>
<feature type="region of interest" description="Disordered" evidence="7">
    <location>
        <begin position="1"/>
        <end position="27"/>
    </location>
</feature>